<keyword evidence="3" id="KW-1185">Reference proteome</keyword>
<name>A0ABN8IS43_9NEOP</name>
<dbReference type="PANTHER" id="PTHR16038:SF4">
    <property type="entry name" value="WD REPEAT-CONTAINING PROTEIN 74"/>
    <property type="match status" value="1"/>
</dbReference>
<dbReference type="SMART" id="SM00320">
    <property type="entry name" value="WD40"/>
    <property type="match status" value="4"/>
</dbReference>
<protein>
    <recommendedName>
        <fullName evidence="4">WD repeat-containing protein 74</fullName>
    </recommendedName>
</protein>
<feature type="compositionally biased region" description="Basic and acidic residues" evidence="1">
    <location>
        <begin position="402"/>
        <end position="412"/>
    </location>
</feature>
<organism evidence="2 3">
    <name type="scientific">Iphiclides podalirius</name>
    <name type="common">scarce swallowtail</name>
    <dbReference type="NCBI Taxonomy" id="110791"/>
    <lineage>
        <taxon>Eukaryota</taxon>
        <taxon>Metazoa</taxon>
        <taxon>Ecdysozoa</taxon>
        <taxon>Arthropoda</taxon>
        <taxon>Hexapoda</taxon>
        <taxon>Insecta</taxon>
        <taxon>Pterygota</taxon>
        <taxon>Neoptera</taxon>
        <taxon>Endopterygota</taxon>
        <taxon>Lepidoptera</taxon>
        <taxon>Glossata</taxon>
        <taxon>Ditrysia</taxon>
        <taxon>Papilionoidea</taxon>
        <taxon>Papilionidae</taxon>
        <taxon>Papilioninae</taxon>
        <taxon>Iphiclides</taxon>
    </lineage>
</organism>
<dbReference type="InterPro" id="IPR001680">
    <property type="entry name" value="WD40_rpt"/>
</dbReference>
<feature type="non-terminal residue" evidence="2">
    <location>
        <position position="1"/>
    </location>
</feature>
<sequence length="433" mass="48949">MIITNEKEFDIFVASRIGSFKHIKYHRDPLKNSKKCIENLVEVKSLQKDDTITSMVWGNVDQTEIIIGRRNQQIQVYNTQKAEFTKSYTADFGAGDVVGLGRHQRKFLAAVASGVVRIWSKKEEATVEVGGKIDTMRVCGEDSSLFATGGEENDLKVWRIGESSAQFVAKNLPLDWLQLRPPVWVSGLVFLPGSGGRELAVCSRHGYVRLYDTRAQRRPVCNVTFPKMAATCIETSFDERQVLVGFGRGQLQQVDLRRGRPDKGFKGCVGAVTSVAVHRPLRLLVTTSLDRHLRVHGFDTKEMLHKQYLTSKLSAALVQTECSTPLLNAPEADVKEELEEEAVEVDEMDELFEQMETVGEKPRKKQAEEQPQVPDDAKRMKPSTEGSTDADLDEGAEEEEDKIMRLLKSTERQKRRLEKRRKEKKARSVFHNA</sequence>
<dbReference type="Proteomes" id="UP000837857">
    <property type="component" value="Chromosome 29"/>
</dbReference>
<proteinExistence type="predicted"/>
<evidence type="ECO:0000313" key="2">
    <source>
        <dbReference type="EMBL" id="CAH2062522.1"/>
    </source>
</evidence>
<dbReference type="SUPFAM" id="SSF50978">
    <property type="entry name" value="WD40 repeat-like"/>
    <property type="match status" value="1"/>
</dbReference>
<accession>A0ABN8IS43</accession>
<reference evidence="2" key="1">
    <citation type="submission" date="2022-03" db="EMBL/GenBank/DDBJ databases">
        <authorList>
            <person name="Martin H S."/>
        </authorList>
    </citation>
    <scope>NUCLEOTIDE SEQUENCE</scope>
</reference>
<feature type="compositionally biased region" description="Basic and acidic residues" evidence="1">
    <location>
        <begin position="358"/>
        <end position="368"/>
    </location>
</feature>
<evidence type="ECO:0000313" key="3">
    <source>
        <dbReference type="Proteomes" id="UP000837857"/>
    </source>
</evidence>
<dbReference type="EMBL" id="OW152841">
    <property type="protein sequence ID" value="CAH2062522.1"/>
    <property type="molecule type" value="Genomic_DNA"/>
</dbReference>
<dbReference type="PANTHER" id="PTHR16038">
    <property type="entry name" value="NOP SEVEN ASSOCIATED PROTEIN 1"/>
    <property type="match status" value="1"/>
</dbReference>
<dbReference type="Gene3D" id="2.130.10.10">
    <property type="entry name" value="YVTN repeat-like/Quinoprotein amine dehydrogenase"/>
    <property type="match status" value="2"/>
</dbReference>
<dbReference type="Pfam" id="PF00400">
    <property type="entry name" value="WD40"/>
    <property type="match status" value="1"/>
</dbReference>
<dbReference type="InterPro" id="IPR037379">
    <property type="entry name" value="WDR74/Nsa1"/>
</dbReference>
<feature type="compositionally biased region" description="Acidic residues" evidence="1">
    <location>
        <begin position="388"/>
        <end position="401"/>
    </location>
</feature>
<dbReference type="InterPro" id="IPR036322">
    <property type="entry name" value="WD40_repeat_dom_sf"/>
</dbReference>
<evidence type="ECO:0000256" key="1">
    <source>
        <dbReference type="SAM" id="MobiDB-lite"/>
    </source>
</evidence>
<feature type="region of interest" description="Disordered" evidence="1">
    <location>
        <begin position="356"/>
        <end position="433"/>
    </location>
</feature>
<dbReference type="InterPro" id="IPR015943">
    <property type="entry name" value="WD40/YVTN_repeat-like_dom_sf"/>
</dbReference>
<feature type="compositionally biased region" description="Basic residues" evidence="1">
    <location>
        <begin position="413"/>
        <end position="433"/>
    </location>
</feature>
<evidence type="ECO:0008006" key="4">
    <source>
        <dbReference type="Google" id="ProtNLM"/>
    </source>
</evidence>
<gene>
    <name evidence="2" type="ORF">IPOD504_LOCUS12052</name>
</gene>